<dbReference type="Proteomes" id="UP000190637">
    <property type="component" value="Unassembled WGS sequence"/>
</dbReference>
<keyword evidence="3" id="KW-0670">Pyruvate</keyword>
<dbReference type="STRING" id="1122192.SAMN02745673_02183"/>
<keyword evidence="4" id="KW-1185">Reference proteome</keyword>
<dbReference type="AlphaFoldDB" id="A0A1T4QET9"/>
<reference evidence="3 4" key="1">
    <citation type="submission" date="2017-02" db="EMBL/GenBank/DDBJ databases">
        <authorList>
            <person name="Peterson S.W."/>
        </authorList>
    </citation>
    <scope>NUCLEOTIDE SEQUENCE [LARGE SCALE GENOMIC DNA]</scope>
    <source>
        <strain evidence="3 4">DSM 45154</strain>
    </source>
</reference>
<dbReference type="GO" id="GO:0046872">
    <property type="term" value="F:metal ion binding"/>
    <property type="evidence" value="ECO:0007669"/>
    <property type="project" value="InterPro"/>
</dbReference>
<dbReference type="GO" id="GO:0016853">
    <property type="term" value="F:isomerase activity"/>
    <property type="evidence" value="ECO:0007669"/>
    <property type="project" value="UniProtKB-KW"/>
</dbReference>
<keyword evidence="3" id="KW-0413">Isomerase</keyword>
<dbReference type="EMBL" id="FUWS01000005">
    <property type="protein sequence ID" value="SKA02021.1"/>
    <property type="molecule type" value="Genomic_DNA"/>
</dbReference>
<gene>
    <name evidence="3" type="ORF">SAMN02745673_02183</name>
</gene>
<dbReference type="OrthoDB" id="5118203at2"/>
<organism evidence="3 4">
    <name type="scientific">Marinactinospora thermotolerans DSM 45154</name>
    <dbReference type="NCBI Taxonomy" id="1122192"/>
    <lineage>
        <taxon>Bacteria</taxon>
        <taxon>Bacillati</taxon>
        <taxon>Actinomycetota</taxon>
        <taxon>Actinomycetes</taxon>
        <taxon>Streptosporangiales</taxon>
        <taxon>Nocardiopsidaceae</taxon>
        <taxon>Marinactinospora</taxon>
    </lineage>
</organism>
<dbReference type="RefSeq" id="WP_078761522.1">
    <property type="nucleotide sequence ID" value="NZ_FUWS01000005.1"/>
</dbReference>
<evidence type="ECO:0000313" key="3">
    <source>
        <dbReference type="EMBL" id="SKA02021.1"/>
    </source>
</evidence>
<sequence>MPQLEPKQIQSWLEQGTERFAERIAGLPDADFRVPSRLPGWTRAHVIAHLVANAGALLNLVAWARTGVQTPMYPSPEERDAQIEEGAQDPPEWLRAEFADSARRLSEALAGLGEAEPDTVLTDARGAEITARDLPWERVVEVWLHLVDLNAGDSCADLPAELVDALLDRAAGDLSQRPGCPALHLVATDRRRTWEVAGEGEVAEVTGPAADLLGWLTGRERGTRLRTGTEREAPRPPAWR</sequence>
<feature type="domain" description="MDMPI C-terminal" evidence="1">
    <location>
        <begin position="157"/>
        <end position="233"/>
    </location>
</feature>
<dbReference type="NCBIfam" id="TIGR03083">
    <property type="entry name" value="maleylpyruvate isomerase family mycothiol-dependent enzyme"/>
    <property type="match status" value="1"/>
</dbReference>
<feature type="domain" description="Mycothiol-dependent maleylpyruvate isomerase metal-binding" evidence="2">
    <location>
        <begin position="13"/>
        <end position="149"/>
    </location>
</feature>
<dbReference type="InterPro" id="IPR017517">
    <property type="entry name" value="Maleyloyr_isom"/>
</dbReference>
<dbReference type="Pfam" id="PF11716">
    <property type="entry name" value="MDMPI_N"/>
    <property type="match status" value="1"/>
</dbReference>
<dbReference type="InterPro" id="IPR036527">
    <property type="entry name" value="SCP2_sterol-bd_dom_sf"/>
</dbReference>
<dbReference type="Gene3D" id="1.20.120.450">
    <property type="entry name" value="dinb family like domain"/>
    <property type="match status" value="1"/>
</dbReference>
<name>A0A1T4QET9_9ACTN</name>
<dbReference type="Gene3D" id="3.30.1050.20">
    <property type="match status" value="1"/>
</dbReference>
<protein>
    <submittedName>
        <fullName evidence="3">Maleylpyruvate isomerase</fullName>
    </submittedName>
</protein>
<dbReference type="InterPro" id="IPR010872">
    <property type="entry name" value="MDMPI_C-term_domain"/>
</dbReference>
<evidence type="ECO:0000313" key="4">
    <source>
        <dbReference type="Proteomes" id="UP000190637"/>
    </source>
</evidence>
<dbReference type="SUPFAM" id="SSF55718">
    <property type="entry name" value="SCP-like"/>
    <property type="match status" value="1"/>
</dbReference>
<dbReference type="Pfam" id="PF07398">
    <property type="entry name" value="MDMPI_C"/>
    <property type="match status" value="1"/>
</dbReference>
<evidence type="ECO:0000259" key="1">
    <source>
        <dbReference type="Pfam" id="PF07398"/>
    </source>
</evidence>
<dbReference type="SUPFAM" id="SSF109854">
    <property type="entry name" value="DinB/YfiT-like putative metalloenzymes"/>
    <property type="match status" value="1"/>
</dbReference>
<proteinExistence type="predicted"/>
<accession>A0A1T4QET9</accession>
<dbReference type="InterPro" id="IPR034660">
    <property type="entry name" value="DinB/YfiT-like"/>
</dbReference>
<evidence type="ECO:0000259" key="2">
    <source>
        <dbReference type="Pfam" id="PF11716"/>
    </source>
</evidence>
<dbReference type="InterPro" id="IPR024344">
    <property type="entry name" value="MDMPI_metal-binding"/>
</dbReference>